<dbReference type="AlphaFoldDB" id="A0A853A8K1"/>
<sequence length="308" mass="32410">MTTGTEPATRPGSRAGSAPDGCLACAPVADHAPRPPSHHAVFRALALDTCPADLEIGFALAFQRTYGLPAVATALHATGKAVSRPRERAKDTGRVMYAVIRHGLAPGSPGHAAVRRLDALHAPHWLGADAARYVIAALIVVPLRWLDRHGRRPACHHERAAAHRLFTEMGELMGVRGLPTSWESTAAWADAFEADHFRYTPEAGRLMAATRTYLAHRLPTALRPLAPLAGAAWAALLDDRLRLATGVSRPPAPVRAAVAAALHLRSRGRRRRAVTGAADGADGADGAVTGAGRAPERRAGSPATRAAG</sequence>
<dbReference type="GO" id="GO:0016491">
    <property type="term" value="F:oxidoreductase activity"/>
    <property type="evidence" value="ECO:0007669"/>
    <property type="project" value="InterPro"/>
</dbReference>
<accession>A0A853A8K1</accession>
<feature type="compositionally biased region" description="Low complexity" evidence="1">
    <location>
        <begin position="274"/>
        <end position="293"/>
    </location>
</feature>
<evidence type="ECO:0000313" key="2">
    <source>
        <dbReference type="EMBL" id="NYI06858.1"/>
    </source>
</evidence>
<dbReference type="InterPro" id="IPR046366">
    <property type="entry name" value="MPAB"/>
</dbReference>
<dbReference type="PANTHER" id="PTHR36124">
    <property type="match status" value="1"/>
</dbReference>
<protein>
    <recommendedName>
        <fullName evidence="4">ER-bound oxygenase mpaB/mpaB'/Rubber oxygenase catalytic domain-containing protein</fullName>
    </recommendedName>
</protein>
<proteinExistence type="predicted"/>
<evidence type="ECO:0008006" key="4">
    <source>
        <dbReference type="Google" id="ProtNLM"/>
    </source>
</evidence>
<gene>
    <name evidence="2" type="ORF">FHU37_003801</name>
</gene>
<dbReference type="EMBL" id="JACBZD010000001">
    <property type="protein sequence ID" value="NYI06858.1"/>
    <property type="molecule type" value="Genomic_DNA"/>
</dbReference>
<dbReference type="PANTHER" id="PTHR36124:SF1">
    <property type="entry name" value="ER-BOUND OXYGENASE MPAB_MPAB'_RUBBER OXYGENASE CATALYTIC DOMAIN-CONTAINING PROTEIN"/>
    <property type="match status" value="1"/>
</dbReference>
<reference evidence="2 3" key="1">
    <citation type="submission" date="2020-07" db="EMBL/GenBank/DDBJ databases">
        <title>Sequencing the genomes of 1000 actinobacteria strains.</title>
        <authorList>
            <person name="Klenk H.-P."/>
        </authorList>
    </citation>
    <scope>NUCLEOTIDE SEQUENCE [LARGE SCALE GENOMIC DNA]</scope>
    <source>
        <strain evidence="2 3">DSM 42178</strain>
    </source>
</reference>
<evidence type="ECO:0000256" key="1">
    <source>
        <dbReference type="SAM" id="MobiDB-lite"/>
    </source>
</evidence>
<feature type="region of interest" description="Disordered" evidence="1">
    <location>
        <begin position="270"/>
        <end position="308"/>
    </location>
</feature>
<name>A0A853A8K1_9ACTN</name>
<comment type="caution">
    <text evidence="2">The sequence shown here is derived from an EMBL/GenBank/DDBJ whole genome shotgun (WGS) entry which is preliminary data.</text>
</comment>
<dbReference type="Proteomes" id="UP000567795">
    <property type="component" value="Unassembled WGS sequence"/>
</dbReference>
<evidence type="ECO:0000313" key="3">
    <source>
        <dbReference type="Proteomes" id="UP000567795"/>
    </source>
</evidence>
<dbReference type="RefSeq" id="WP_179815373.1">
    <property type="nucleotide sequence ID" value="NZ_JACBZD010000001.1"/>
</dbReference>
<organism evidence="2 3">
    <name type="scientific">Allostreptomyces psammosilenae</name>
    <dbReference type="NCBI Taxonomy" id="1892865"/>
    <lineage>
        <taxon>Bacteria</taxon>
        <taxon>Bacillati</taxon>
        <taxon>Actinomycetota</taxon>
        <taxon>Actinomycetes</taxon>
        <taxon>Kitasatosporales</taxon>
        <taxon>Streptomycetaceae</taxon>
        <taxon>Allostreptomyces</taxon>
    </lineage>
</organism>
<keyword evidence="3" id="KW-1185">Reference proteome</keyword>